<evidence type="ECO:0000313" key="2">
    <source>
        <dbReference type="EMBL" id="RXR23432.1"/>
    </source>
</evidence>
<feature type="transmembrane region" description="Helical" evidence="1">
    <location>
        <begin position="163"/>
        <end position="180"/>
    </location>
</feature>
<organism evidence="2 3">
    <name type="scientific">Flavobacterium stagni</name>
    <dbReference type="NCBI Taxonomy" id="2506421"/>
    <lineage>
        <taxon>Bacteria</taxon>
        <taxon>Pseudomonadati</taxon>
        <taxon>Bacteroidota</taxon>
        <taxon>Flavobacteriia</taxon>
        <taxon>Flavobacteriales</taxon>
        <taxon>Flavobacteriaceae</taxon>
        <taxon>Flavobacterium</taxon>
    </lineage>
</organism>
<accession>A0A4Q1KDG8</accession>
<dbReference type="EMBL" id="SBKN01000002">
    <property type="protein sequence ID" value="RXR23432.1"/>
    <property type="molecule type" value="Genomic_DNA"/>
</dbReference>
<dbReference type="AlphaFoldDB" id="A0A4Q1KDG8"/>
<keyword evidence="1" id="KW-0812">Transmembrane</keyword>
<protein>
    <submittedName>
        <fullName evidence="2">Uncharacterized protein</fullName>
    </submittedName>
</protein>
<name>A0A4Q1KDG8_9FLAO</name>
<feature type="transmembrane region" description="Helical" evidence="1">
    <location>
        <begin position="71"/>
        <end position="93"/>
    </location>
</feature>
<sequence>METNDYLKDLKDIKEMMSKSSQTLSLSGLSGILAGLYALGGAWYADYLLTTYDVQDYTNYRMQTPFPIDDLTIQLVGLAALIVFASIVTGIVLSAAKAKKLGETLWNSSSRRLIVNFSIPLTTGGILVLILLSKGYYELIAPMMLLFYGMGCVNASKYTFRDVRYLGITQIILGLMAAFFKDSDLLFWALGFGVCHIVYGAMMYVKYDRN</sequence>
<dbReference type="Proteomes" id="UP000289857">
    <property type="component" value="Unassembled WGS sequence"/>
</dbReference>
<feature type="transmembrane region" description="Helical" evidence="1">
    <location>
        <begin position="113"/>
        <end position="133"/>
    </location>
</feature>
<reference evidence="3" key="1">
    <citation type="submission" date="2019-01" db="EMBL/GenBank/DDBJ databases">
        <title>Cytophagaceae bacterium strain CAR-16.</title>
        <authorList>
            <person name="Chen W.-M."/>
        </authorList>
    </citation>
    <scope>NUCLEOTIDE SEQUENCE [LARGE SCALE GENOMIC DNA]</scope>
    <source>
        <strain evidence="3">WWJ-16</strain>
    </source>
</reference>
<gene>
    <name evidence="2" type="ORF">EQG61_05545</name>
</gene>
<dbReference type="RefSeq" id="WP_129460911.1">
    <property type="nucleotide sequence ID" value="NZ_SBKN01000002.1"/>
</dbReference>
<feature type="transmembrane region" description="Helical" evidence="1">
    <location>
        <begin position="24"/>
        <end position="45"/>
    </location>
</feature>
<dbReference type="OrthoDB" id="1120881at2"/>
<keyword evidence="1" id="KW-0472">Membrane</keyword>
<feature type="transmembrane region" description="Helical" evidence="1">
    <location>
        <begin position="186"/>
        <end position="205"/>
    </location>
</feature>
<evidence type="ECO:0000256" key="1">
    <source>
        <dbReference type="SAM" id="Phobius"/>
    </source>
</evidence>
<comment type="caution">
    <text evidence="2">The sequence shown here is derived from an EMBL/GenBank/DDBJ whole genome shotgun (WGS) entry which is preliminary data.</text>
</comment>
<feature type="transmembrane region" description="Helical" evidence="1">
    <location>
        <begin position="139"/>
        <end position="156"/>
    </location>
</feature>
<keyword evidence="3" id="KW-1185">Reference proteome</keyword>
<evidence type="ECO:0000313" key="3">
    <source>
        <dbReference type="Proteomes" id="UP000289857"/>
    </source>
</evidence>
<proteinExistence type="predicted"/>
<keyword evidence="1" id="KW-1133">Transmembrane helix</keyword>